<sequence length="162" mass="18499">MATTNKTKGRMTAAESDYKKSQAKDLFVKGFSLTNISEILGVGVKTLSNWRELHDWDNEKELNSIRPSEIKKLILQYVLDIRDGKKPAHKADDLAKISAAWDRMDDDRKKAVHTMESFDGFSQFMIVLAGTNTGKKRDEILELLQAIRVFFDKYVNELVSND</sequence>
<evidence type="ECO:0000313" key="2">
    <source>
        <dbReference type="EMBL" id="MDA6068649.1"/>
    </source>
</evidence>
<accession>A0ABT4W947</accession>
<dbReference type="Pfam" id="PF06056">
    <property type="entry name" value="Terminase_5"/>
    <property type="match status" value="1"/>
</dbReference>
<reference evidence="2 3" key="1">
    <citation type="journal article" date="2023" name="Chemosphere">
        <title>Whole genome analysis of Flavobacterium aziz-sancarii sp. nov., isolated from Ardley Island (Antarctica), revealed a rich resistome and bioremediation potential.</title>
        <authorList>
            <person name="Otur C."/>
            <person name="Okay S."/>
            <person name="Kurt-Kizildogan A."/>
        </authorList>
    </citation>
    <scope>NUCLEOTIDE SEQUENCE [LARGE SCALE GENOMIC DNA]</scope>
    <source>
        <strain evidence="2 3">AC</strain>
    </source>
</reference>
<dbReference type="Proteomes" id="UP001212170">
    <property type="component" value="Unassembled WGS sequence"/>
</dbReference>
<dbReference type="InterPro" id="IPR010332">
    <property type="entry name" value="ATPase_terminase-su_N"/>
</dbReference>
<keyword evidence="3" id="KW-1185">Reference proteome</keyword>
<protein>
    <recommendedName>
        <fullName evidence="1">Terminase ATPase subunit N-terminal domain-containing protein</fullName>
    </recommendedName>
</protein>
<organism evidence="2 3">
    <name type="scientific">Flavobacterium azizsancarii</name>
    <dbReference type="NCBI Taxonomy" id="2961580"/>
    <lineage>
        <taxon>Bacteria</taxon>
        <taxon>Pseudomonadati</taxon>
        <taxon>Bacteroidota</taxon>
        <taxon>Flavobacteriia</taxon>
        <taxon>Flavobacteriales</taxon>
        <taxon>Flavobacteriaceae</taxon>
        <taxon>Flavobacterium</taxon>
    </lineage>
</organism>
<gene>
    <name evidence="2" type="ORF">NJT12_03360</name>
</gene>
<evidence type="ECO:0000259" key="1">
    <source>
        <dbReference type="Pfam" id="PF06056"/>
    </source>
</evidence>
<name>A0ABT4W947_9FLAO</name>
<dbReference type="RefSeq" id="WP_271334517.1">
    <property type="nucleotide sequence ID" value="NZ_JAMZNK010000004.1"/>
</dbReference>
<feature type="domain" description="Terminase ATPase subunit N-terminal" evidence="1">
    <location>
        <begin position="19"/>
        <end position="64"/>
    </location>
</feature>
<evidence type="ECO:0000313" key="3">
    <source>
        <dbReference type="Proteomes" id="UP001212170"/>
    </source>
</evidence>
<dbReference type="EMBL" id="JAMZNK010000004">
    <property type="protein sequence ID" value="MDA6068649.1"/>
    <property type="molecule type" value="Genomic_DNA"/>
</dbReference>
<comment type="caution">
    <text evidence="2">The sequence shown here is derived from an EMBL/GenBank/DDBJ whole genome shotgun (WGS) entry which is preliminary data.</text>
</comment>
<proteinExistence type="predicted"/>